<feature type="compositionally biased region" description="Polar residues" evidence="1">
    <location>
        <begin position="180"/>
        <end position="194"/>
    </location>
</feature>
<comment type="caution">
    <text evidence="2">The sequence shown here is derived from an EMBL/GenBank/DDBJ whole genome shotgun (WGS) entry which is preliminary data.</text>
</comment>
<feature type="region of interest" description="Disordered" evidence="1">
    <location>
        <begin position="1"/>
        <end position="33"/>
    </location>
</feature>
<sequence>MSAAPKHPQEDNMATSSNEDNPTRTSTTVLGQHPSNVSCRPHFPACQVHVDLLFKLYRRVGSEAIIRTYRNPTDCIITLDPSRISFESFKELVILRIGHAHHDLDTVIRADLELGTPTMRWSVGISNNEAALFRKPAFMPTSHDQIFQQWIWSINITQQGRPHVSIMQDMLDAAYEEHGATQSRSVSPSGNNNPPDDVDSQCGRVREGDVLARLAAGRPDIALTTPLAHRDIHTESHSRPKIPEPLTDFFDYCNLCKEVVQHCLINVLVEQHIDRYELFASPIIINVLQSPQYCIPLGLIVILSSNVENYKAYLQSTR</sequence>
<name>A0A2S4UM56_9BASI</name>
<evidence type="ECO:0000313" key="3">
    <source>
        <dbReference type="Proteomes" id="UP000239156"/>
    </source>
</evidence>
<evidence type="ECO:0000256" key="1">
    <source>
        <dbReference type="SAM" id="MobiDB-lite"/>
    </source>
</evidence>
<dbReference type="EMBL" id="PKSL01000231">
    <property type="protein sequence ID" value="POV98287.1"/>
    <property type="molecule type" value="Genomic_DNA"/>
</dbReference>
<feature type="compositionally biased region" description="Polar residues" evidence="1">
    <location>
        <begin position="12"/>
        <end position="33"/>
    </location>
</feature>
<dbReference type="AlphaFoldDB" id="A0A2S4UM56"/>
<dbReference type="Proteomes" id="UP000239156">
    <property type="component" value="Unassembled WGS sequence"/>
</dbReference>
<protein>
    <submittedName>
        <fullName evidence="2">Uncharacterized protein</fullName>
    </submittedName>
</protein>
<dbReference type="VEuPathDB" id="FungiDB:PSHT_01982"/>
<keyword evidence="3" id="KW-1185">Reference proteome</keyword>
<feature type="region of interest" description="Disordered" evidence="1">
    <location>
        <begin position="177"/>
        <end position="201"/>
    </location>
</feature>
<accession>A0A2S4UM56</accession>
<dbReference type="VEuPathDB" id="FungiDB:PSTT_14540"/>
<gene>
    <name evidence="2" type="ORF">PSTT_14540</name>
</gene>
<reference evidence="2" key="1">
    <citation type="submission" date="2017-12" db="EMBL/GenBank/DDBJ databases">
        <title>Gene loss provides genomic basis for host adaptation in cereal stripe rust fungi.</title>
        <authorList>
            <person name="Xia C."/>
        </authorList>
    </citation>
    <scope>NUCLEOTIDE SEQUENCE [LARGE SCALE GENOMIC DNA]</scope>
    <source>
        <strain evidence="2">93-210</strain>
    </source>
</reference>
<proteinExistence type="predicted"/>
<evidence type="ECO:0000313" key="2">
    <source>
        <dbReference type="EMBL" id="POV98287.1"/>
    </source>
</evidence>
<organism evidence="2 3">
    <name type="scientific">Puccinia striiformis</name>
    <dbReference type="NCBI Taxonomy" id="27350"/>
    <lineage>
        <taxon>Eukaryota</taxon>
        <taxon>Fungi</taxon>
        <taxon>Dikarya</taxon>
        <taxon>Basidiomycota</taxon>
        <taxon>Pucciniomycotina</taxon>
        <taxon>Pucciniomycetes</taxon>
        <taxon>Pucciniales</taxon>
        <taxon>Pucciniaceae</taxon>
        <taxon>Puccinia</taxon>
    </lineage>
</organism>